<evidence type="ECO:0000256" key="3">
    <source>
        <dbReference type="ARBA" id="ARBA00022771"/>
    </source>
</evidence>
<evidence type="ECO:0000259" key="7">
    <source>
        <dbReference type="PROSITE" id="PS50199"/>
    </source>
</evidence>
<keyword evidence="3 5" id="KW-0863">Zinc-finger</keyword>
<dbReference type="SUPFAM" id="SSF54001">
    <property type="entry name" value="Cysteine proteinases"/>
    <property type="match status" value="1"/>
</dbReference>
<dbReference type="AlphaFoldDB" id="A0A0N0P5V7"/>
<dbReference type="OMA" id="YLAPVHY"/>
<dbReference type="CDD" id="cd22751">
    <property type="entry name" value="OTU_plant_OTU9-like"/>
    <property type="match status" value="1"/>
</dbReference>
<dbReference type="OrthoDB" id="415023at2759"/>
<evidence type="ECO:0000259" key="8">
    <source>
        <dbReference type="PROSITE" id="PS50802"/>
    </source>
</evidence>
<proteinExistence type="predicted"/>
<dbReference type="InterPro" id="IPR050704">
    <property type="entry name" value="Peptidase_C85-like"/>
</dbReference>
<dbReference type="SUPFAM" id="SSF90209">
    <property type="entry name" value="Ran binding protein zinc finger-like"/>
    <property type="match status" value="1"/>
</dbReference>
<evidence type="ECO:0000256" key="1">
    <source>
        <dbReference type="ARBA" id="ARBA00022687"/>
    </source>
</evidence>
<keyword evidence="10" id="KW-1185">Reference proteome</keyword>
<reference evidence="9 10" key="1">
    <citation type="journal article" date="2015" name="PLoS Pathog.">
        <title>Leptomonas seymouri: Adaptations to the Dixenous Life Cycle Analyzed by Genome Sequencing, Transcriptome Profiling and Co-infection with Leishmania donovani.</title>
        <authorList>
            <person name="Kraeva N."/>
            <person name="Butenko A."/>
            <person name="Hlavacova J."/>
            <person name="Kostygov A."/>
            <person name="Myskova J."/>
            <person name="Grybchuk D."/>
            <person name="Lestinova T."/>
            <person name="Votypka J."/>
            <person name="Volf P."/>
            <person name="Opperdoes F."/>
            <person name="Flegontov P."/>
            <person name="Lukes J."/>
            <person name="Yurchenko V."/>
        </authorList>
    </citation>
    <scope>NUCLEOTIDE SEQUENCE [LARGE SCALE GENOMIC DNA]</scope>
    <source>
        <strain evidence="9 10">ATCC 30220</strain>
    </source>
</reference>
<evidence type="ECO:0000313" key="9">
    <source>
        <dbReference type="EMBL" id="KPI86909.1"/>
    </source>
</evidence>
<feature type="domain" description="OTU" evidence="8">
    <location>
        <begin position="374"/>
        <end position="538"/>
    </location>
</feature>
<sequence length="673" mass="74033">MELDALLDRKVEREKLSASEGASTLSVTPTAATATTTTTTATSISTTKSTGSRLCWLCNRSCTLRFRLQSTIFLCFDCFRISYLSLLLPLIDTPQRRKNDAAFLKQIYSIEGERSVSSASPGDESLASTYGEVIEPHCASFVMNSAMIRQRREEEEQRRHPSTGWNGARAGAITSAKSMWGCPRCTFLNAALARECEACGFVNPGTVRCPVCKAVCPIGSTSMSSSKSSPNACSNGELHRIWNCRECGALNTLDGDRCYFCHQPRYWACSQCTALHHMARDQGGLRYCPTCGTYNTPEDVLAGQAKIEKEVGHAELVTAHREVNGSSTIPATNTGDHEIVFGVNDSLTLEERARQKDIESNERRLLSRLNRLNISRNVQKTDGNCLFRSLANQLFGQPQLHFLVRALVVTFMERHSEDYAILFDGEAEWRNYYYSMKEQGTWGDELCLNAAARCFHVNIHVITSDHDRWHIVFQYEQLGQSTRRCKVKGANEVANNEVPVRGSPLPKAVPPQSPPVYEGVSVFLAYLAPVHYDDITPSPVKPLMLSGLLSGELNNRVKAKQRGSGSSRANSTTTPPLLEPTAKARLEAPGKGWQPPQATDTSGAMPTKVSTAPTESTPKSCVESSAGSNAAPRSVPRSRPQSTFTKDGHDLREPPPPPSNPPTNFRIHGDYGY</sequence>
<dbReference type="GO" id="GO:0004843">
    <property type="term" value="F:cysteine-type deubiquitinase activity"/>
    <property type="evidence" value="ECO:0007669"/>
    <property type="project" value="TreeGrafter"/>
</dbReference>
<accession>A0A0N0P5V7</accession>
<dbReference type="PROSITE" id="PS50802">
    <property type="entry name" value="OTU"/>
    <property type="match status" value="1"/>
</dbReference>
<evidence type="ECO:0000256" key="5">
    <source>
        <dbReference type="PROSITE-ProRule" id="PRU00322"/>
    </source>
</evidence>
<feature type="region of interest" description="Disordered" evidence="6">
    <location>
        <begin position="557"/>
        <end position="673"/>
    </location>
</feature>
<dbReference type="InterPro" id="IPR036443">
    <property type="entry name" value="Znf_RanBP2_sf"/>
</dbReference>
<feature type="domain" description="RanBP2-type" evidence="7">
    <location>
        <begin position="169"/>
        <end position="205"/>
    </location>
</feature>
<dbReference type="GO" id="GO:0016055">
    <property type="term" value="P:Wnt signaling pathway"/>
    <property type="evidence" value="ECO:0007669"/>
    <property type="project" value="UniProtKB-KW"/>
</dbReference>
<dbReference type="VEuPathDB" id="TriTrypDB:Lsey_0111_0240"/>
<dbReference type="Gene3D" id="4.10.1060.10">
    <property type="entry name" value="Zinc finger, RanBP2-type"/>
    <property type="match status" value="1"/>
</dbReference>
<name>A0A0N0P5V7_LEPSE</name>
<evidence type="ECO:0000313" key="10">
    <source>
        <dbReference type="Proteomes" id="UP000038009"/>
    </source>
</evidence>
<feature type="compositionally biased region" description="Polar residues" evidence="6">
    <location>
        <begin position="596"/>
        <end position="628"/>
    </location>
</feature>
<dbReference type="Proteomes" id="UP000038009">
    <property type="component" value="Unassembled WGS sequence"/>
</dbReference>
<dbReference type="Pfam" id="PF02338">
    <property type="entry name" value="OTU"/>
    <property type="match status" value="1"/>
</dbReference>
<dbReference type="Gene3D" id="3.90.70.80">
    <property type="match status" value="1"/>
</dbReference>
<dbReference type="PANTHER" id="PTHR12419">
    <property type="entry name" value="OTU DOMAIN CONTAINING PROTEIN"/>
    <property type="match status" value="1"/>
</dbReference>
<dbReference type="PROSITE" id="PS01358">
    <property type="entry name" value="ZF_RANBP2_1"/>
    <property type="match status" value="2"/>
</dbReference>
<dbReference type="GO" id="GO:0008270">
    <property type="term" value="F:zinc ion binding"/>
    <property type="evidence" value="ECO:0007669"/>
    <property type="project" value="UniProtKB-KW"/>
</dbReference>
<dbReference type="InterPro" id="IPR001876">
    <property type="entry name" value="Znf_RanBP2"/>
</dbReference>
<dbReference type="InterPro" id="IPR038765">
    <property type="entry name" value="Papain-like_cys_pep_sf"/>
</dbReference>
<evidence type="ECO:0000256" key="4">
    <source>
        <dbReference type="ARBA" id="ARBA00022833"/>
    </source>
</evidence>
<gene>
    <name evidence="9" type="ORF">ABL78_4043</name>
</gene>
<dbReference type="EMBL" id="LJSK01000111">
    <property type="protein sequence ID" value="KPI86909.1"/>
    <property type="molecule type" value="Genomic_DNA"/>
</dbReference>
<comment type="caution">
    <text evidence="9">The sequence shown here is derived from an EMBL/GenBank/DDBJ whole genome shotgun (WGS) entry which is preliminary data.</text>
</comment>
<protein>
    <recommendedName>
        <fullName evidence="11">OTU domain-containing protein</fullName>
    </recommendedName>
</protein>
<dbReference type="GO" id="GO:0016579">
    <property type="term" value="P:protein deubiquitination"/>
    <property type="evidence" value="ECO:0007669"/>
    <property type="project" value="TreeGrafter"/>
</dbReference>
<evidence type="ECO:0000256" key="2">
    <source>
        <dbReference type="ARBA" id="ARBA00022723"/>
    </source>
</evidence>
<organism evidence="9 10">
    <name type="scientific">Leptomonas seymouri</name>
    <dbReference type="NCBI Taxonomy" id="5684"/>
    <lineage>
        <taxon>Eukaryota</taxon>
        <taxon>Discoba</taxon>
        <taxon>Euglenozoa</taxon>
        <taxon>Kinetoplastea</taxon>
        <taxon>Metakinetoplastina</taxon>
        <taxon>Trypanosomatida</taxon>
        <taxon>Trypanosomatidae</taxon>
        <taxon>Leishmaniinae</taxon>
        <taxon>Leptomonas</taxon>
    </lineage>
</organism>
<dbReference type="PROSITE" id="PS50199">
    <property type="entry name" value="ZF_RANBP2_2"/>
    <property type="match status" value="1"/>
</dbReference>
<evidence type="ECO:0008006" key="11">
    <source>
        <dbReference type="Google" id="ProtNLM"/>
    </source>
</evidence>
<keyword evidence="1" id="KW-0879">Wnt signaling pathway</keyword>
<dbReference type="SMART" id="SM00547">
    <property type="entry name" value="ZnF_RBZ"/>
    <property type="match status" value="2"/>
</dbReference>
<keyword evidence="4" id="KW-0862">Zinc</keyword>
<dbReference type="InterPro" id="IPR003323">
    <property type="entry name" value="OTU_dom"/>
</dbReference>
<dbReference type="PANTHER" id="PTHR12419:SF111">
    <property type="entry name" value="OVARIAN TUMOR DOMAIN-CONTAINING DEUBIQUITINATING ENZYME 9"/>
    <property type="match status" value="1"/>
</dbReference>
<feature type="compositionally biased region" description="Polar residues" evidence="6">
    <location>
        <begin position="563"/>
        <end position="575"/>
    </location>
</feature>
<keyword evidence="2" id="KW-0479">Metal-binding</keyword>
<evidence type="ECO:0000256" key="6">
    <source>
        <dbReference type="SAM" id="MobiDB-lite"/>
    </source>
</evidence>